<name>A0A0S3R7G8_PHAAN</name>
<proteinExistence type="predicted"/>
<gene>
    <name evidence="2" type="primary">Vigan.01G460900</name>
    <name evidence="2" type="ORF">VIGAN_01460900</name>
</gene>
<organism evidence="2 3">
    <name type="scientific">Vigna angularis var. angularis</name>
    <dbReference type="NCBI Taxonomy" id="157739"/>
    <lineage>
        <taxon>Eukaryota</taxon>
        <taxon>Viridiplantae</taxon>
        <taxon>Streptophyta</taxon>
        <taxon>Embryophyta</taxon>
        <taxon>Tracheophyta</taxon>
        <taxon>Spermatophyta</taxon>
        <taxon>Magnoliopsida</taxon>
        <taxon>eudicotyledons</taxon>
        <taxon>Gunneridae</taxon>
        <taxon>Pentapetalae</taxon>
        <taxon>rosids</taxon>
        <taxon>fabids</taxon>
        <taxon>Fabales</taxon>
        <taxon>Fabaceae</taxon>
        <taxon>Papilionoideae</taxon>
        <taxon>50 kb inversion clade</taxon>
        <taxon>NPAAA clade</taxon>
        <taxon>indigoferoid/millettioid clade</taxon>
        <taxon>Phaseoleae</taxon>
        <taxon>Vigna</taxon>
    </lineage>
</organism>
<reference evidence="2 3" key="1">
    <citation type="journal article" date="2015" name="Sci. Rep.">
        <title>The power of single molecule real-time sequencing technology in the de novo assembly of a eukaryotic genome.</title>
        <authorList>
            <person name="Sakai H."/>
            <person name="Naito K."/>
            <person name="Ogiso-Tanaka E."/>
            <person name="Takahashi Y."/>
            <person name="Iseki K."/>
            <person name="Muto C."/>
            <person name="Satou K."/>
            <person name="Teruya K."/>
            <person name="Shiroma A."/>
            <person name="Shimoji M."/>
            <person name="Hirano T."/>
            <person name="Itoh T."/>
            <person name="Kaga A."/>
            <person name="Tomooka N."/>
        </authorList>
    </citation>
    <scope>NUCLEOTIDE SEQUENCE [LARGE SCALE GENOMIC DNA]</scope>
    <source>
        <strain evidence="3">cv. Shumari</strain>
    </source>
</reference>
<dbReference type="Proteomes" id="UP000291084">
    <property type="component" value="Chromosome 1"/>
</dbReference>
<evidence type="ECO:0000313" key="3">
    <source>
        <dbReference type="Proteomes" id="UP000291084"/>
    </source>
</evidence>
<dbReference type="AlphaFoldDB" id="A0A0S3R7G8"/>
<dbReference type="EMBL" id="AP015034">
    <property type="protein sequence ID" value="BAT76585.1"/>
    <property type="molecule type" value="Genomic_DNA"/>
</dbReference>
<protein>
    <submittedName>
        <fullName evidence="2">Uncharacterized protein</fullName>
    </submittedName>
</protein>
<evidence type="ECO:0000256" key="1">
    <source>
        <dbReference type="SAM" id="MobiDB-lite"/>
    </source>
</evidence>
<feature type="region of interest" description="Disordered" evidence="1">
    <location>
        <begin position="1"/>
        <end position="27"/>
    </location>
</feature>
<sequence length="252" mass="27666">MSKPNNHSAPRNLISKRHITKNSPRQPKLTCLGITSKHGIPRGQIPNRHSPKHVPCAFHVTTPESRSDSSVPCDDVWFIYFIEHSSRGEGVPAFSVHADQRCPNEDMGVKAVVKSLRMQLNAGPKLARVGDPFEDEGEREAVGGEGGLATQLDEWVEGKERGLGERESANEGIVHEGVRIGEVVEEPERVMESIGDGNGTVKEEFAKHKGVCVKTGFHDVTVDLLRGFQVSALAKQTNNPSFFHSLPQHSSR</sequence>
<keyword evidence="3" id="KW-1185">Reference proteome</keyword>
<evidence type="ECO:0000313" key="2">
    <source>
        <dbReference type="EMBL" id="BAT76585.1"/>
    </source>
</evidence>
<accession>A0A0S3R7G8</accession>